<evidence type="ECO:0000313" key="3">
    <source>
        <dbReference type="Proteomes" id="UP000533429"/>
    </source>
</evidence>
<reference evidence="2 3" key="1">
    <citation type="submission" date="2020-06" db="EMBL/GenBank/DDBJ databases">
        <title>Photobacterium damselae subsp. damselae comparative genomics.</title>
        <authorList>
            <person name="Osorio C.R."/>
        </authorList>
    </citation>
    <scope>NUCLEOTIDE SEQUENCE [LARGE SCALE GENOMIC DNA]</scope>
    <source>
        <strain evidence="2 3">TW250/03</strain>
    </source>
</reference>
<dbReference type="Proteomes" id="UP000533429">
    <property type="component" value="Unassembled WGS sequence"/>
</dbReference>
<proteinExistence type="predicted"/>
<organism evidence="2 3">
    <name type="scientific">Photobacterium damselae subsp. damselae</name>
    <name type="common">Listonella damsela</name>
    <dbReference type="NCBI Taxonomy" id="85581"/>
    <lineage>
        <taxon>Bacteria</taxon>
        <taxon>Pseudomonadati</taxon>
        <taxon>Pseudomonadota</taxon>
        <taxon>Gammaproteobacteria</taxon>
        <taxon>Vibrionales</taxon>
        <taxon>Vibrionaceae</taxon>
        <taxon>Photobacterium</taxon>
    </lineage>
</organism>
<gene>
    <name evidence="2" type="ORF">HWA77_25075</name>
</gene>
<dbReference type="AlphaFoldDB" id="A0A850QXV3"/>
<keyword evidence="1" id="KW-1133">Transmembrane helix</keyword>
<evidence type="ECO:0000256" key="1">
    <source>
        <dbReference type="SAM" id="Phobius"/>
    </source>
</evidence>
<dbReference type="InterPro" id="IPR013783">
    <property type="entry name" value="Ig-like_fold"/>
</dbReference>
<protein>
    <submittedName>
        <fullName evidence="2">Uncharacterized protein</fullName>
    </submittedName>
</protein>
<evidence type="ECO:0000313" key="2">
    <source>
        <dbReference type="EMBL" id="NVP03482.1"/>
    </source>
</evidence>
<accession>A0A850QXV3</accession>
<keyword evidence="1" id="KW-0812">Transmembrane</keyword>
<name>A0A850QXV3_PHODD</name>
<feature type="transmembrane region" description="Helical" evidence="1">
    <location>
        <begin position="68"/>
        <end position="89"/>
    </location>
</feature>
<keyword evidence="1" id="KW-0472">Membrane</keyword>
<sequence length="208" mass="22172">MTKEVLYRCKNTGGPDGDCEHATSNETLPASAVTFNDNGEAICPGETVFGEKCGAVLEEVIPQKKLPLGMISAAIVGLVVVVGAISFFLSGSNALLNVNKTNLSFLPGETIKVEISNKGEDNLKLDDVTFSDDKFSIDKKYEGLEVAPNEHAYIPVKFANHVEHDIHGSMTINSNSSNGPVTIDLLGSSSPWSVIDSIDSTSPMLDNK</sequence>
<dbReference type="Gene3D" id="2.60.40.10">
    <property type="entry name" value="Immunoglobulins"/>
    <property type="match status" value="1"/>
</dbReference>
<comment type="caution">
    <text evidence="2">The sequence shown here is derived from an EMBL/GenBank/DDBJ whole genome shotgun (WGS) entry which is preliminary data.</text>
</comment>
<dbReference type="EMBL" id="JABXOR010001623">
    <property type="protein sequence ID" value="NVP03482.1"/>
    <property type="molecule type" value="Genomic_DNA"/>
</dbReference>